<dbReference type="PROSITE" id="PS50206">
    <property type="entry name" value="RHODANESE_3"/>
    <property type="match status" value="4"/>
</dbReference>
<dbReference type="PROSITE" id="PS51257">
    <property type="entry name" value="PROKAR_LIPOPROTEIN"/>
    <property type="match status" value="1"/>
</dbReference>
<dbReference type="SMART" id="SM00450">
    <property type="entry name" value="RHOD"/>
    <property type="match status" value="4"/>
</dbReference>
<feature type="domain" description="Rhodanese" evidence="2">
    <location>
        <begin position="346"/>
        <end position="436"/>
    </location>
</feature>
<evidence type="ECO:0000256" key="1">
    <source>
        <dbReference type="SAM" id="SignalP"/>
    </source>
</evidence>
<feature type="domain" description="Rhodanese" evidence="2">
    <location>
        <begin position="225"/>
        <end position="317"/>
    </location>
</feature>
<feature type="domain" description="Rhodanese" evidence="2">
    <location>
        <begin position="483"/>
        <end position="576"/>
    </location>
</feature>
<feature type="domain" description="Rhodanese" evidence="2">
    <location>
        <begin position="93"/>
        <end position="178"/>
    </location>
</feature>
<dbReference type="Pfam" id="PF00581">
    <property type="entry name" value="Rhodanese"/>
    <property type="match status" value="4"/>
</dbReference>
<dbReference type="InterPro" id="IPR036873">
    <property type="entry name" value="Rhodanese-like_dom_sf"/>
</dbReference>
<comment type="caution">
    <text evidence="3">The sequence shown here is derived from an EMBL/GenBank/DDBJ whole genome shotgun (WGS) entry which is preliminary data.</text>
</comment>
<dbReference type="EMBL" id="JACNJN010000037">
    <property type="protein sequence ID" value="MBC8334027.1"/>
    <property type="molecule type" value="Genomic_DNA"/>
</dbReference>
<feature type="non-terminal residue" evidence="3">
    <location>
        <position position="576"/>
    </location>
</feature>
<proteinExistence type="predicted"/>
<reference evidence="3 4" key="1">
    <citation type="submission" date="2020-08" db="EMBL/GenBank/DDBJ databases">
        <title>Bridging the membrane lipid divide: bacteria of the FCB group superphylum have the potential to synthesize archaeal ether lipids.</title>
        <authorList>
            <person name="Villanueva L."/>
            <person name="Von Meijenfeldt F.A.B."/>
            <person name="Westbye A.B."/>
            <person name="Yadav S."/>
            <person name="Hopmans E.C."/>
            <person name="Dutilh B.E."/>
            <person name="Sinninghe Damste J.S."/>
        </authorList>
    </citation>
    <scope>NUCLEOTIDE SEQUENCE [LARGE SCALE GENOMIC DNA]</scope>
    <source>
        <strain evidence="3">NIOZ-UU36</strain>
    </source>
</reference>
<feature type="chain" id="PRO_5035305266" description="Rhodanese domain-containing protein" evidence="1">
    <location>
        <begin position="30"/>
        <end position="576"/>
    </location>
</feature>
<dbReference type="InterPro" id="IPR050229">
    <property type="entry name" value="GlpE_sulfurtransferase"/>
</dbReference>
<sequence length="576" mass="61702">MKMNRVLYLLLSSLMVLGLVLGACSPAPVAEEAPVVEEAVVEETVEEEPMEVAPDLDAAYKPMITDIAAKGYYALKDMALLNEMLGSDTPPFLLDVREVSELEEKGHIESAVNIPLRELAQNLELLPSFDTPIVVYCGSGWRAAIAMTALYGMGWTDVVTFHPPSYGGWVEQGYATVEGAAPDATILNAAQPDAAMVAAMDEMLATIPEGWGVITADVLATEIIENPDLIVIDVRKDAEFDESIIDAPNVVWVTLDDFINLQDQWPADLDAPIVTYCKAGHRSTVAMTILMNYGYTNVRSLKGGFVGWKEAGLPTIGLGDNYSTMLANMTGYNTVKADGLLVELAEDAPPFLLDVRSAAELEESGHIEGATHIPLNELAQNLDLLPSFDTPIVTYCAGGWRATIAMTALHGMGWTDVRALKVTFAEWKDAGNPVVEGLPENMILDVVEVGEGLTAPVDTAVNVAKDTGWGVKTAEDLSIALVENPDLILIDVRTPGELTEKGVIAVEGQELLAIPMESFVADAAMWPADKNAEIVIYCGSGHRSTMAMTILLSKGYSNVTSLKGGFGGWAEAGLPV</sequence>
<dbReference type="CDD" id="cd00158">
    <property type="entry name" value="RHOD"/>
    <property type="match status" value="4"/>
</dbReference>
<dbReference type="PANTHER" id="PTHR43031">
    <property type="entry name" value="FAD-DEPENDENT OXIDOREDUCTASE"/>
    <property type="match status" value="1"/>
</dbReference>
<dbReference type="Proteomes" id="UP000614469">
    <property type="component" value="Unassembled WGS sequence"/>
</dbReference>
<name>A0A8J6NH21_9CHLR</name>
<organism evidence="3 4">
    <name type="scientific">Candidatus Desulfolinea nitratireducens</name>
    <dbReference type="NCBI Taxonomy" id="2841698"/>
    <lineage>
        <taxon>Bacteria</taxon>
        <taxon>Bacillati</taxon>
        <taxon>Chloroflexota</taxon>
        <taxon>Anaerolineae</taxon>
        <taxon>Anaerolineales</taxon>
        <taxon>Anaerolineales incertae sedis</taxon>
        <taxon>Candidatus Desulfolinea</taxon>
    </lineage>
</organism>
<evidence type="ECO:0000313" key="4">
    <source>
        <dbReference type="Proteomes" id="UP000614469"/>
    </source>
</evidence>
<dbReference type="AlphaFoldDB" id="A0A8J6NH21"/>
<dbReference type="PANTHER" id="PTHR43031:SF1">
    <property type="entry name" value="PYRIDINE NUCLEOTIDE-DISULPHIDE OXIDOREDUCTASE"/>
    <property type="match status" value="1"/>
</dbReference>
<protein>
    <recommendedName>
        <fullName evidence="2">Rhodanese domain-containing protein</fullName>
    </recommendedName>
</protein>
<dbReference type="Gene3D" id="3.40.250.10">
    <property type="entry name" value="Rhodanese-like domain"/>
    <property type="match status" value="4"/>
</dbReference>
<keyword evidence="1" id="KW-0732">Signal</keyword>
<evidence type="ECO:0000259" key="2">
    <source>
        <dbReference type="PROSITE" id="PS50206"/>
    </source>
</evidence>
<evidence type="ECO:0000313" key="3">
    <source>
        <dbReference type="EMBL" id="MBC8334027.1"/>
    </source>
</evidence>
<dbReference type="SUPFAM" id="SSF52821">
    <property type="entry name" value="Rhodanese/Cell cycle control phosphatase"/>
    <property type="match status" value="4"/>
</dbReference>
<gene>
    <name evidence="3" type="ORF">H8E29_02075</name>
</gene>
<feature type="signal peptide" evidence="1">
    <location>
        <begin position="1"/>
        <end position="29"/>
    </location>
</feature>
<dbReference type="InterPro" id="IPR001763">
    <property type="entry name" value="Rhodanese-like_dom"/>
</dbReference>
<accession>A0A8J6NH21</accession>